<dbReference type="PANTHER" id="PTHR42941">
    <property type="entry name" value="SLL1037 PROTEIN"/>
    <property type="match status" value="1"/>
</dbReference>
<gene>
    <name evidence="1" type="ORF">E4P82_13020</name>
</gene>
<organism evidence="1 2">
    <name type="scientific">Candidatus Competibacter phosphatis</name>
    <dbReference type="NCBI Taxonomy" id="221280"/>
    <lineage>
        <taxon>Bacteria</taxon>
        <taxon>Pseudomonadati</taxon>
        <taxon>Pseudomonadota</taxon>
        <taxon>Gammaproteobacteria</taxon>
        <taxon>Candidatus Competibacteraceae</taxon>
        <taxon>Candidatus Competibacter</taxon>
    </lineage>
</organism>
<sequence length="323" mass="34708">MKTSRLVSIIVIASMALGIGVARPIQAEEIAIGTASRAGVYFQVGQAICRLLNAETAQHGVVCKALPTDGSIDNLRQIRAAKRQLGIVQSDWQYHAVNGTGTFEAAGPDTDLRALFSVHGESFTVVARRDAGIESFDDLKGKRVNIGNPGSGQRATLEVLMAAKGWDKNVFSLANELSASEQSLALCHDRVQAMVYVVGHPNASVAQAVNLCDAFIVPVTGPVVDRLLADNPYYARTQVPGGIYKGNPKPVSTFGVKATVVASTRLSPDTAYLLVKTVFENLDDFKKQHPAFANLETADMIKDGLSAPLHDGALRYYREKGWL</sequence>
<dbReference type="Gene3D" id="3.40.190.10">
    <property type="entry name" value="Periplasmic binding protein-like II"/>
    <property type="match status" value="2"/>
</dbReference>
<proteinExistence type="predicted"/>
<dbReference type="NCBIfam" id="TIGR02122">
    <property type="entry name" value="TRAP_TAXI"/>
    <property type="match status" value="1"/>
</dbReference>
<dbReference type="SUPFAM" id="SSF53850">
    <property type="entry name" value="Periplasmic binding protein-like II"/>
    <property type="match status" value="1"/>
</dbReference>
<dbReference type="Proteomes" id="UP000760480">
    <property type="component" value="Unassembled WGS sequence"/>
</dbReference>
<evidence type="ECO:0000313" key="2">
    <source>
        <dbReference type="Proteomes" id="UP000760480"/>
    </source>
</evidence>
<name>A0ABX1TKV4_9GAMM</name>
<protein>
    <submittedName>
        <fullName evidence="1">TAXI family TRAP transporter solute-binding subunit</fullName>
    </submittedName>
</protein>
<dbReference type="RefSeq" id="WP_169249296.1">
    <property type="nucleotide sequence ID" value="NZ_SPMZ01000036.1"/>
</dbReference>
<dbReference type="Pfam" id="PF16868">
    <property type="entry name" value="NMT1_3"/>
    <property type="match status" value="1"/>
</dbReference>
<accession>A0ABX1TKV4</accession>
<comment type="caution">
    <text evidence="1">The sequence shown here is derived from an EMBL/GenBank/DDBJ whole genome shotgun (WGS) entry which is preliminary data.</text>
</comment>
<dbReference type="EMBL" id="SPMZ01000036">
    <property type="protein sequence ID" value="NMQ20037.1"/>
    <property type="molecule type" value="Genomic_DNA"/>
</dbReference>
<dbReference type="InterPro" id="IPR011852">
    <property type="entry name" value="TRAP_TAXI"/>
</dbReference>
<dbReference type="PANTHER" id="PTHR42941:SF1">
    <property type="entry name" value="SLL1037 PROTEIN"/>
    <property type="match status" value="1"/>
</dbReference>
<reference evidence="1 2" key="1">
    <citation type="submission" date="2019-03" db="EMBL/GenBank/DDBJ databases">
        <title>Metabolic reconstructions from genomes of highly enriched 'Candidatus Accumulibacter' and 'Candidatus Competibacter' bioreactor populations.</title>
        <authorList>
            <person name="Annavajhala M.K."/>
            <person name="Welles L."/>
            <person name="Abbas B."/>
            <person name="Sorokin D."/>
            <person name="Park H."/>
            <person name="Van Loosdrecht M."/>
            <person name="Chandran K."/>
        </authorList>
    </citation>
    <scope>NUCLEOTIDE SEQUENCE [LARGE SCALE GENOMIC DNA]</scope>
    <source>
        <strain evidence="1 2">SBR_G</strain>
    </source>
</reference>
<dbReference type="CDD" id="cd13568">
    <property type="entry name" value="PBP2_TAXI_TRAP_like_3"/>
    <property type="match status" value="1"/>
</dbReference>
<keyword evidence="2" id="KW-1185">Reference proteome</keyword>
<evidence type="ECO:0000313" key="1">
    <source>
        <dbReference type="EMBL" id="NMQ20037.1"/>
    </source>
</evidence>